<protein>
    <recommendedName>
        <fullName evidence="1">non-specific serine/threonine protein kinase</fullName>
        <ecNumber evidence="1">2.7.11.1</ecNumber>
    </recommendedName>
</protein>
<dbReference type="GO" id="GO:0005524">
    <property type="term" value="F:ATP binding"/>
    <property type="evidence" value="ECO:0007669"/>
    <property type="project" value="UniProtKB-KW"/>
</dbReference>
<dbReference type="SUPFAM" id="SSF56112">
    <property type="entry name" value="Protein kinase-like (PK-like)"/>
    <property type="match status" value="1"/>
</dbReference>
<sequence length="136" mass="15637">MYEVTVSESDTTVIEEYIEGKLPHPAKLSRKQFKKIVTELCIVLSFIHEKGIIHRDIKPSNILLAQDAHIRLSDFDAARLYKNEQEQDTRLLGTRGYTPPEQYGFNQTDERTDIYSLGVTLNQLLAEKIQDIATKE</sequence>
<keyword evidence="11" id="KW-1185">Reference proteome</keyword>
<dbReference type="RefSeq" id="WP_277935526.1">
    <property type="nucleotide sequence ID" value="NZ_QZDT01000064.1"/>
</dbReference>
<reference evidence="10" key="1">
    <citation type="submission" date="2018-09" db="EMBL/GenBank/DDBJ databases">
        <title>Murine metabolic-syndrome-specific gut microbial biobank.</title>
        <authorList>
            <person name="Liu C."/>
        </authorList>
    </citation>
    <scope>NUCLEOTIDE SEQUENCE</scope>
    <source>
        <strain evidence="10">D42-62</strain>
    </source>
</reference>
<evidence type="ECO:0000256" key="3">
    <source>
        <dbReference type="ARBA" id="ARBA00022679"/>
    </source>
</evidence>
<dbReference type="InterPro" id="IPR011009">
    <property type="entry name" value="Kinase-like_dom_sf"/>
</dbReference>
<dbReference type="EMBL" id="QZDT01000064">
    <property type="protein sequence ID" value="NBJ95086.1"/>
    <property type="molecule type" value="Genomic_DNA"/>
</dbReference>
<dbReference type="SMART" id="SM00220">
    <property type="entry name" value="S_TKc"/>
    <property type="match status" value="1"/>
</dbReference>
<dbReference type="GO" id="GO:0004674">
    <property type="term" value="F:protein serine/threonine kinase activity"/>
    <property type="evidence" value="ECO:0007669"/>
    <property type="project" value="UniProtKB-KW"/>
</dbReference>
<organism evidence="10 11">
    <name type="scientific">Parablautia muri</name>
    <dbReference type="NCBI Taxonomy" id="2320879"/>
    <lineage>
        <taxon>Bacteria</taxon>
        <taxon>Bacillati</taxon>
        <taxon>Bacillota</taxon>
        <taxon>Clostridia</taxon>
        <taxon>Lachnospirales</taxon>
        <taxon>Lachnospiraceae</taxon>
        <taxon>Parablautia</taxon>
    </lineage>
</organism>
<dbReference type="InterPro" id="IPR008271">
    <property type="entry name" value="Ser/Thr_kinase_AS"/>
</dbReference>
<dbReference type="Proteomes" id="UP001154420">
    <property type="component" value="Unassembled WGS sequence"/>
</dbReference>
<keyword evidence="4" id="KW-0547">Nucleotide-binding</keyword>
<accession>A0A9X5BJ96</accession>
<dbReference type="EC" id="2.7.11.1" evidence="1"/>
<gene>
    <name evidence="10" type="ORF">D5281_21625</name>
</gene>
<dbReference type="Gene3D" id="1.10.510.10">
    <property type="entry name" value="Transferase(Phosphotransferase) domain 1"/>
    <property type="match status" value="1"/>
</dbReference>
<evidence type="ECO:0000256" key="7">
    <source>
        <dbReference type="ARBA" id="ARBA00047899"/>
    </source>
</evidence>
<evidence type="ECO:0000313" key="10">
    <source>
        <dbReference type="EMBL" id="NBJ95086.1"/>
    </source>
</evidence>
<evidence type="ECO:0000256" key="4">
    <source>
        <dbReference type="ARBA" id="ARBA00022741"/>
    </source>
</evidence>
<evidence type="ECO:0000256" key="5">
    <source>
        <dbReference type="ARBA" id="ARBA00022777"/>
    </source>
</evidence>
<dbReference type="PROSITE" id="PS50011">
    <property type="entry name" value="PROTEIN_KINASE_DOM"/>
    <property type="match status" value="1"/>
</dbReference>
<keyword evidence="6" id="KW-0067">ATP-binding</keyword>
<proteinExistence type="predicted"/>
<comment type="catalytic activity">
    <reaction evidence="7">
        <text>L-threonyl-[protein] + ATP = O-phospho-L-threonyl-[protein] + ADP + H(+)</text>
        <dbReference type="Rhea" id="RHEA:46608"/>
        <dbReference type="Rhea" id="RHEA-COMP:11060"/>
        <dbReference type="Rhea" id="RHEA-COMP:11605"/>
        <dbReference type="ChEBI" id="CHEBI:15378"/>
        <dbReference type="ChEBI" id="CHEBI:30013"/>
        <dbReference type="ChEBI" id="CHEBI:30616"/>
        <dbReference type="ChEBI" id="CHEBI:61977"/>
        <dbReference type="ChEBI" id="CHEBI:456216"/>
        <dbReference type="EC" id="2.7.11.1"/>
    </reaction>
</comment>
<dbReference type="InterPro" id="IPR000719">
    <property type="entry name" value="Prot_kinase_dom"/>
</dbReference>
<dbReference type="PANTHER" id="PTHR24363:SF0">
    <property type="entry name" value="SERINE_THREONINE KINASE LIKE DOMAIN CONTAINING 1"/>
    <property type="match status" value="1"/>
</dbReference>
<dbReference type="PANTHER" id="PTHR24363">
    <property type="entry name" value="SERINE/THREONINE PROTEIN KINASE"/>
    <property type="match status" value="1"/>
</dbReference>
<dbReference type="PROSITE" id="PS00108">
    <property type="entry name" value="PROTEIN_KINASE_ST"/>
    <property type="match status" value="1"/>
</dbReference>
<evidence type="ECO:0000259" key="9">
    <source>
        <dbReference type="PROSITE" id="PS50011"/>
    </source>
</evidence>
<keyword evidence="5" id="KW-0418">Kinase</keyword>
<dbReference type="Pfam" id="PF00069">
    <property type="entry name" value="Pkinase"/>
    <property type="match status" value="1"/>
</dbReference>
<feature type="domain" description="Protein kinase" evidence="9">
    <location>
        <begin position="1"/>
        <end position="136"/>
    </location>
</feature>
<comment type="catalytic activity">
    <reaction evidence="8">
        <text>L-seryl-[protein] + ATP = O-phospho-L-seryl-[protein] + ADP + H(+)</text>
        <dbReference type="Rhea" id="RHEA:17989"/>
        <dbReference type="Rhea" id="RHEA-COMP:9863"/>
        <dbReference type="Rhea" id="RHEA-COMP:11604"/>
        <dbReference type="ChEBI" id="CHEBI:15378"/>
        <dbReference type="ChEBI" id="CHEBI:29999"/>
        <dbReference type="ChEBI" id="CHEBI:30616"/>
        <dbReference type="ChEBI" id="CHEBI:83421"/>
        <dbReference type="ChEBI" id="CHEBI:456216"/>
        <dbReference type="EC" id="2.7.11.1"/>
    </reaction>
</comment>
<dbReference type="AlphaFoldDB" id="A0A9X5BJ96"/>
<evidence type="ECO:0000256" key="1">
    <source>
        <dbReference type="ARBA" id="ARBA00012513"/>
    </source>
</evidence>
<evidence type="ECO:0000256" key="2">
    <source>
        <dbReference type="ARBA" id="ARBA00022527"/>
    </source>
</evidence>
<evidence type="ECO:0000256" key="6">
    <source>
        <dbReference type="ARBA" id="ARBA00022840"/>
    </source>
</evidence>
<name>A0A9X5BJ96_9FIRM</name>
<keyword evidence="3" id="KW-0808">Transferase</keyword>
<evidence type="ECO:0000256" key="8">
    <source>
        <dbReference type="ARBA" id="ARBA00048679"/>
    </source>
</evidence>
<comment type="caution">
    <text evidence="10">The sequence shown here is derived from an EMBL/GenBank/DDBJ whole genome shotgun (WGS) entry which is preliminary data.</text>
</comment>
<keyword evidence="2" id="KW-0723">Serine/threonine-protein kinase</keyword>
<evidence type="ECO:0000313" key="11">
    <source>
        <dbReference type="Proteomes" id="UP001154420"/>
    </source>
</evidence>